<sequence length="174" mass="19947">MNIFINILLKSCIYLELLSTIASSPSFFYEKMHNFGLGKRIHDYRRMYMFKNQNEYPAALPTITPNKHAMVPSPYHSIYQGHRMPNDTRVFRRRFEYEAQPSGHHVYCEGSVNCVISHLAIETAGGIPILLRGGAGYRYLVVVIKAKPYTQLVGSVRAYCLSTPDDYYTEKLKG</sequence>
<name>A0A9P0C3E2_9NEOP</name>
<reference evidence="2" key="1">
    <citation type="submission" date="2021-12" db="EMBL/GenBank/DDBJ databases">
        <authorList>
            <person name="King R."/>
        </authorList>
    </citation>
    <scope>NUCLEOTIDE SEQUENCE</scope>
</reference>
<keyword evidence="1" id="KW-0732">Signal</keyword>
<evidence type="ECO:0000256" key="1">
    <source>
        <dbReference type="SAM" id="SignalP"/>
    </source>
</evidence>
<accession>A0A9P0C3E2</accession>
<reference evidence="2" key="2">
    <citation type="submission" date="2022-10" db="EMBL/GenBank/DDBJ databases">
        <authorList>
            <consortium name="ENA_rothamsted_submissions"/>
            <consortium name="culmorum"/>
            <person name="King R."/>
        </authorList>
    </citation>
    <scope>NUCLEOTIDE SEQUENCE</scope>
</reference>
<organism evidence="2 3">
    <name type="scientific">Diatraea saccharalis</name>
    <name type="common">sugarcane borer</name>
    <dbReference type="NCBI Taxonomy" id="40085"/>
    <lineage>
        <taxon>Eukaryota</taxon>
        <taxon>Metazoa</taxon>
        <taxon>Ecdysozoa</taxon>
        <taxon>Arthropoda</taxon>
        <taxon>Hexapoda</taxon>
        <taxon>Insecta</taxon>
        <taxon>Pterygota</taxon>
        <taxon>Neoptera</taxon>
        <taxon>Endopterygota</taxon>
        <taxon>Lepidoptera</taxon>
        <taxon>Glossata</taxon>
        <taxon>Ditrysia</taxon>
        <taxon>Pyraloidea</taxon>
        <taxon>Crambidae</taxon>
        <taxon>Crambinae</taxon>
        <taxon>Diatraea</taxon>
    </lineage>
</organism>
<dbReference type="Proteomes" id="UP001153714">
    <property type="component" value="Chromosome 13"/>
</dbReference>
<dbReference type="AlphaFoldDB" id="A0A9P0C3E2"/>
<gene>
    <name evidence="2" type="ORF">DIATSA_LOCUS3346</name>
</gene>
<feature type="signal peptide" evidence="1">
    <location>
        <begin position="1"/>
        <end position="23"/>
    </location>
</feature>
<proteinExistence type="predicted"/>
<keyword evidence="3" id="KW-1185">Reference proteome</keyword>
<evidence type="ECO:0000313" key="2">
    <source>
        <dbReference type="EMBL" id="CAH0749942.1"/>
    </source>
</evidence>
<evidence type="ECO:0000313" key="3">
    <source>
        <dbReference type="Proteomes" id="UP001153714"/>
    </source>
</evidence>
<dbReference type="OrthoDB" id="7343473at2759"/>
<feature type="chain" id="PRO_5040404051" evidence="1">
    <location>
        <begin position="24"/>
        <end position="174"/>
    </location>
</feature>
<protein>
    <submittedName>
        <fullName evidence="2">Uncharacterized protein</fullName>
    </submittedName>
</protein>
<dbReference type="EMBL" id="OU893344">
    <property type="protein sequence ID" value="CAH0749942.1"/>
    <property type="molecule type" value="Genomic_DNA"/>
</dbReference>